<evidence type="ECO:0000256" key="8">
    <source>
        <dbReference type="ARBA" id="ARBA00023204"/>
    </source>
</evidence>
<dbReference type="Proteomes" id="UP001066276">
    <property type="component" value="Chromosome 5"/>
</dbReference>
<evidence type="ECO:0000256" key="2">
    <source>
        <dbReference type="ARBA" id="ARBA00007092"/>
    </source>
</evidence>
<dbReference type="InterPro" id="IPR004808">
    <property type="entry name" value="AP_endonuc_1"/>
</dbReference>
<keyword evidence="15" id="KW-1185">Reference proteome</keyword>
<feature type="active site" description="Proton donor/acceptor" evidence="9">
    <location>
        <position position="193"/>
    </location>
</feature>
<evidence type="ECO:0000313" key="15">
    <source>
        <dbReference type="Proteomes" id="UP001066276"/>
    </source>
</evidence>
<feature type="binding site" evidence="10">
    <location>
        <position position="195"/>
    </location>
    <ligand>
        <name>Mg(2+)</name>
        <dbReference type="ChEBI" id="CHEBI:18420"/>
        <label>1</label>
    </ligand>
</feature>
<comment type="catalytic activity">
    <reaction evidence="1">
        <text>Exonucleolytic cleavage in the 3'- to 5'-direction to yield nucleoside 5'-phosphates.</text>
        <dbReference type="EC" id="3.1.11.2"/>
    </reaction>
</comment>
<keyword evidence="10" id="KW-0464">Manganese</keyword>
<evidence type="ECO:0000256" key="4">
    <source>
        <dbReference type="ARBA" id="ARBA00022723"/>
    </source>
</evidence>
<dbReference type="InterPro" id="IPR036691">
    <property type="entry name" value="Endo/exonu/phosph_ase_sf"/>
</dbReference>
<feature type="region of interest" description="Disordered" evidence="12">
    <location>
        <begin position="1"/>
        <end position="43"/>
    </location>
</feature>
<feature type="site" description="Transition state stabilizer" evidence="11">
    <location>
        <position position="195"/>
    </location>
</feature>
<dbReference type="GO" id="GO:0008311">
    <property type="term" value="F:double-stranded DNA 3'-5' DNA exonuclease activity"/>
    <property type="evidence" value="ECO:0007669"/>
    <property type="project" value="UniProtKB-EC"/>
</dbReference>
<name>A0AAV7RX44_PLEWA</name>
<protein>
    <recommendedName>
        <fullName evidence="3">exodeoxyribonuclease III</fullName>
        <ecNumber evidence="3">3.1.11.2</ecNumber>
    </recommendedName>
</protein>
<dbReference type="InterPro" id="IPR005135">
    <property type="entry name" value="Endo/exonuclease/phosphatase"/>
</dbReference>
<keyword evidence="7 10" id="KW-0460">Magnesium</keyword>
<evidence type="ECO:0000313" key="14">
    <source>
        <dbReference type="EMBL" id="KAJ1156555.1"/>
    </source>
</evidence>
<evidence type="ECO:0000259" key="13">
    <source>
        <dbReference type="Pfam" id="PF03372"/>
    </source>
</evidence>
<reference evidence="14" key="1">
    <citation type="journal article" date="2022" name="bioRxiv">
        <title>Sequencing and chromosome-scale assembly of the giantPleurodeles waltlgenome.</title>
        <authorList>
            <person name="Brown T."/>
            <person name="Elewa A."/>
            <person name="Iarovenko S."/>
            <person name="Subramanian E."/>
            <person name="Araus A.J."/>
            <person name="Petzold A."/>
            <person name="Susuki M."/>
            <person name="Suzuki K.-i.T."/>
            <person name="Hayashi T."/>
            <person name="Toyoda A."/>
            <person name="Oliveira C."/>
            <person name="Osipova E."/>
            <person name="Leigh N.D."/>
            <person name="Simon A."/>
            <person name="Yun M.H."/>
        </authorList>
    </citation>
    <scope>NUCLEOTIDE SEQUENCE</scope>
    <source>
        <strain evidence="14">20211129_DDA</strain>
        <tissue evidence="14">Liver</tissue>
    </source>
</reference>
<feature type="binding site" evidence="10">
    <location>
        <position position="89"/>
    </location>
    <ligand>
        <name>Mg(2+)</name>
        <dbReference type="ChEBI" id="CHEBI:18420"/>
        <label>1</label>
    </ligand>
</feature>
<evidence type="ECO:0000256" key="7">
    <source>
        <dbReference type="ARBA" id="ARBA00022842"/>
    </source>
</evidence>
<dbReference type="GO" id="GO:0046872">
    <property type="term" value="F:metal ion binding"/>
    <property type="evidence" value="ECO:0007669"/>
    <property type="project" value="UniProtKB-KW"/>
</dbReference>
<comment type="similarity">
    <text evidence="2">Belongs to the DNA repair enzymes AP/ExoA family.</text>
</comment>
<feature type="binding site" evidence="10">
    <location>
        <position position="279"/>
    </location>
    <ligand>
        <name>Mg(2+)</name>
        <dbReference type="ChEBI" id="CHEBI:18420"/>
        <label>1</label>
    </ligand>
</feature>
<feature type="binding site" evidence="10">
    <location>
        <position position="280"/>
    </location>
    <ligand>
        <name>Mg(2+)</name>
        <dbReference type="ChEBI" id="CHEBI:18420"/>
        <label>1</label>
    </ligand>
</feature>
<dbReference type="GO" id="GO:0003906">
    <property type="term" value="F:DNA-(apurinic or apyrimidinic site) endonuclease activity"/>
    <property type="evidence" value="ECO:0007669"/>
    <property type="project" value="TreeGrafter"/>
</dbReference>
<gene>
    <name evidence="14" type="ORF">NDU88_009273</name>
</gene>
<evidence type="ECO:0000256" key="3">
    <source>
        <dbReference type="ARBA" id="ARBA00012115"/>
    </source>
</evidence>
<evidence type="ECO:0000256" key="9">
    <source>
        <dbReference type="PIRSR" id="PIRSR604808-1"/>
    </source>
</evidence>
<dbReference type="GO" id="GO:0008081">
    <property type="term" value="F:phosphoric diester hydrolase activity"/>
    <property type="evidence" value="ECO:0007669"/>
    <property type="project" value="TreeGrafter"/>
</dbReference>
<sequence length="288" mass="32030">MEEEQQSLPAKLEEEEPETSQVGKQASEKHQAMVAKTTALRRRPAKSLTSSMAISLFSINVRSIRDKRRCASTFNFLASQECDVYMIQECSIPFAASYTHLEQQWTFGPSFWSGGNSSRSVGVATLVRGRCFTVDSVTELEGGRALVIDGSWAGELVRLINVYAPSDVGERRELFQRLRPQLVTSRTIMMGGDFNCILESGGRCGTRAGEGWMDDAAKLLAEMVGEASLTDVIGSMGPDARNFTWSRPDGSVRSRIDFVFTSKSVRIRQHSMVTVHFSDHRAIRFRGK</sequence>
<dbReference type="EMBL" id="JANPWB010000009">
    <property type="protein sequence ID" value="KAJ1156555.1"/>
    <property type="molecule type" value="Genomic_DNA"/>
</dbReference>
<evidence type="ECO:0000256" key="10">
    <source>
        <dbReference type="PIRSR" id="PIRSR604808-2"/>
    </source>
</evidence>
<feature type="binding site" evidence="10">
    <location>
        <position position="193"/>
    </location>
    <ligand>
        <name>Mg(2+)</name>
        <dbReference type="ChEBI" id="CHEBI:18420"/>
        <label>1</label>
    </ligand>
</feature>
<dbReference type="Gene3D" id="3.60.10.10">
    <property type="entry name" value="Endonuclease/exonuclease/phosphatase"/>
    <property type="match status" value="1"/>
</dbReference>
<feature type="site" description="Interaction with DNA substrate" evidence="11">
    <location>
        <position position="280"/>
    </location>
</feature>
<dbReference type="PANTHER" id="PTHR22748">
    <property type="entry name" value="AP ENDONUCLEASE"/>
    <property type="match status" value="1"/>
</dbReference>
<dbReference type="EC" id="3.1.11.2" evidence="3"/>
<keyword evidence="4 10" id="KW-0479">Metal-binding</keyword>
<feature type="domain" description="Endonuclease/exonuclease/phosphatase" evidence="13">
    <location>
        <begin position="73"/>
        <end position="280"/>
    </location>
</feature>
<dbReference type="Pfam" id="PF03372">
    <property type="entry name" value="Exo_endo_phos"/>
    <property type="match status" value="1"/>
</dbReference>
<keyword evidence="5" id="KW-0227">DNA damage</keyword>
<evidence type="ECO:0000256" key="6">
    <source>
        <dbReference type="ARBA" id="ARBA00022801"/>
    </source>
</evidence>
<dbReference type="GO" id="GO:0006284">
    <property type="term" value="P:base-excision repair"/>
    <property type="evidence" value="ECO:0007669"/>
    <property type="project" value="TreeGrafter"/>
</dbReference>
<organism evidence="14 15">
    <name type="scientific">Pleurodeles waltl</name>
    <name type="common">Iberian ribbed newt</name>
    <dbReference type="NCBI Taxonomy" id="8319"/>
    <lineage>
        <taxon>Eukaryota</taxon>
        <taxon>Metazoa</taxon>
        <taxon>Chordata</taxon>
        <taxon>Craniata</taxon>
        <taxon>Vertebrata</taxon>
        <taxon>Euteleostomi</taxon>
        <taxon>Amphibia</taxon>
        <taxon>Batrachia</taxon>
        <taxon>Caudata</taxon>
        <taxon>Salamandroidea</taxon>
        <taxon>Salamandridae</taxon>
        <taxon>Pleurodelinae</taxon>
        <taxon>Pleurodeles</taxon>
    </lineage>
</organism>
<dbReference type="SUPFAM" id="SSF56219">
    <property type="entry name" value="DNase I-like"/>
    <property type="match status" value="1"/>
</dbReference>
<proteinExistence type="inferred from homology"/>
<comment type="caution">
    <text evidence="14">The sequence shown here is derived from an EMBL/GenBank/DDBJ whole genome shotgun (WGS) entry which is preliminary data.</text>
</comment>
<evidence type="ECO:0000256" key="11">
    <source>
        <dbReference type="PIRSR" id="PIRSR604808-3"/>
    </source>
</evidence>
<dbReference type="PANTHER" id="PTHR22748:SF4">
    <property type="entry name" value="DNA-(APURINIC OR APYRIMIDINIC SITE) ENDONUCLEASE 2"/>
    <property type="match status" value="1"/>
</dbReference>
<feature type="active site" evidence="9">
    <location>
        <position position="163"/>
    </location>
</feature>
<dbReference type="GO" id="GO:0005634">
    <property type="term" value="C:nucleus"/>
    <property type="evidence" value="ECO:0007669"/>
    <property type="project" value="TreeGrafter"/>
</dbReference>
<feature type="site" description="Important for catalytic activity" evidence="11">
    <location>
        <position position="257"/>
    </location>
</feature>
<keyword evidence="6" id="KW-0378">Hydrolase</keyword>
<evidence type="ECO:0000256" key="5">
    <source>
        <dbReference type="ARBA" id="ARBA00022763"/>
    </source>
</evidence>
<feature type="binding site" evidence="10">
    <location>
        <position position="60"/>
    </location>
    <ligand>
        <name>Mg(2+)</name>
        <dbReference type="ChEBI" id="CHEBI:18420"/>
        <label>1</label>
    </ligand>
</feature>
<evidence type="ECO:0000256" key="12">
    <source>
        <dbReference type="SAM" id="MobiDB-lite"/>
    </source>
</evidence>
<comment type="cofactor">
    <cofactor evidence="10">
        <name>Mg(2+)</name>
        <dbReference type="ChEBI" id="CHEBI:18420"/>
    </cofactor>
    <cofactor evidence="10">
        <name>Mn(2+)</name>
        <dbReference type="ChEBI" id="CHEBI:29035"/>
    </cofactor>
    <text evidence="10">Probably binds two magnesium or manganese ions per subunit.</text>
</comment>
<accession>A0AAV7RX44</accession>
<evidence type="ECO:0000256" key="1">
    <source>
        <dbReference type="ARBA" id="ARBA00000493"/>
    </source>
</evidence>
<dbReference type="CDD" id="cd09076">
    <property type="entry name" value="L1-EN"/>
    <property type="match status" value="1"/>
</dbReference>
<feature type="active site" description="Proton acceptor" evidence="9">
    <location>
        <position position="280"/>
    </location>
</feature>
<dbReference type="AlphaFoldDB" id="A0AAV7RX44"/>
<keyword evidence="8" id="KW-0234">DNA repair</keyword>